<dbReference type="InterPro" id="IPR010982">
    <property type="entry name" value="Lambda_DNA-bd_dom_sf"/>
</dbReference>
<comment type="caution">
    <text evidence="3">The sequence shown here is derived from an EMBL/GenBank/DDBJ whole genome shotgun (WGS) entry which is preliminary data.</text>
</comment>
<sequence length="99" mass="11082">MSTMIMHNPPHPGEILRDYTDSTNLSVTQIAEKIHISRKVLSQILNGHAGISAEMAWKLSAAFSTTPQFWINLQANYDLWQAKQRVDVSGIEHLLKPAA</sequence>
<dbReference type="PROSITE" id="PS50943">
    <property type="entry name" value="HTH_CROC1"/>
    <property type="match status" value="1"/>
</dbReference>
<feature type="domain" description="HTH cro/C1-type" evidence="2">
    <location>
        <begin position="16"/>
        <end position="70"/>
    </location>
</feature>
<dbReference type="SMART" id="SM00530">
    <property type="entry name" value="HTH_XRE"/>
    <property type="match status" value="1"/>
</dbReference>
<reference evidence="4" key="1">
    <citation type="journal article" date="2019" name="Int. J. Syst. Evol. Microbiol.">
        <title>The Global Catalogue of Microorganisms (GCM) 10K type strain sequencing project: providing services to taxonomists for standard genome sequencing and annotation.</title>
        <authorList>
            <consortium name="The Broad Institute Genomics Platform"/>
            <consortium name="The Broad Institute Genome Sequencing Center for Infectious Disease"/>
            <person name="Wu L."/>
            <person name="Ma J."/>
        </authorList>
    </citation>
    <scope>NUCLEOTIDE SEQUENCE [LARGE SCALE GENOMIC DNA]</scope>
    <source>
        <strain evidence="4">KCTC 23984</strain>
    </source>
</reference>
<evidence type="ECO:0000313" key="3">
    <source>
        <dbReference type="EMBL" id="MFD3003638.1"/>
    </source>
</evidence>
<evidence type="ECO:0000313" key="4">
    <source>
        <dbReference type="Proteomes" id="UP001597641"/>
    </source>
</evidence>
<keyword evidence="4" id="KW-1185">Reference proteome</keyword>
<proteinExistence type="predicted"/>
<dbReference type="Pfam" id="PF01381">
    <property type="entry name" value="HTH_3"/>
    <property type="match status" value="1"/>
</dbReference>
<gene>
    <name evidence="3" type="ORF">ACFS7Z_24995</name>
</gene>
<dbReference type="InterPro" id="IPR001387">
    <property type="entry name" value="Cro/C1-type_HTH"/>
</dbReference>
<keyword evidence="1" id="KW-0238">DNA-binding</keyword>
<dbReference type="EMBL" id="JBHUOX010000036">
    <property type="protein sequence ID" value="MFD3003638.1"/>
    <property type="molecule type" value="Genomic_DNA"/>
</dbReference>
<dbReference type="Proteomes" id="UP001597641">
    <property type="component" value="Unassembled WGS sequence"/>
</dbReference>
<organism evidence="3 4">
    <name type="scientific">Pontibacter toksunensis</name>
    <dbReference type="NCBI Taxonomy" id="1332631"/>
    <lineage>
        <taxon>Bacteria</taxon>
        <taxon>Pseudomonadati</taxon>
        <taxon>Bacteroidota</taxon>
        <taxon>Cytophagia</taxon>
        <taxon>Cytophagales</taxon>
        <taxon>Hymenobacteraceae</taxon>
        <taxon>Pontibacter</taxon>
    </lineage>
</organism>
<accession>A0ABW6C0Y6</accession>
<evidence type="ECO:0000256" key="1">
    <source>
        <dbReference type="ARBA" id="ARBA00023125"/>
    </source>
</evidence>
<dbReference type="InterPro" id="IPR013430">
    <property type="entry name" value="Toxin_antidote_HigA"/>
</dbReference>
<dbReference type="PANTHER" id="PTHR36924">
    <property type="entry name" value="ANTITOXIN HIGA-1"/>
    <property type="match status" value="1"/>
</dbReference>
<dbReference type="RefSeq" id="WP_377491416.1">
    <property type="nucleotide sequence ID" value="NZ_JBHUOX010000036.1"/>
</dbReference>
<evidence type="ECO:0000259" key="2">
    <source>
        <dbReference type="PROSITE" id="PS50943"/>
    </source>
</evidence>
<dbReference type="NCBIfam" id="TIGR02607">
    <property type="entry name" value="antidote_HigA"/>
    <property type="match status" value="1"/>
</dbReference>
<name>A0ABW6C0Y6_9BACT</name>
<dbReference type="SUPFAM" id="SSF47413">
    <property type="entry name" value="lambda repressor-like DNA-binding domains"/>
    <property type="match status" value="1"/>
</dbReference>
<dbReference type="Gene3D" id="1.10.260.40">
    <property type="entry name" value="lambda repressor-like DNA-binding domains"/>
    <property type="match status" value="1"/>
</dbReference>
<protein>
    <submittedName>
        <fullName evidence="3">HigA family addiction module antitoxin</fullName>
    </submittedName>
</protein>
<dbReference type="PANTHER" id="PTHR36924:SF1">
    <property type="entry name" value="ANTITOXIN HIGA-1"/>
    <property type="match status" value="1"/>
</dbReference>
<dbReference type="CDD" id="cd00093">
    <property type="entry name" value="HTH_XRE"/>
    <property type="match status" value="1"/>
</dbReference>